<feature type="region of interest" description="Disordered" evidence="1">
    <location>
        <begin position="189"/>
        <end position="217"/>
    </location>
</feature>
<evidence type="ECO:0000256" key="1">
    <source>
        <dbReference type="SAM" id="MobiDB-lite"/>
    </source>
</evidence>
<accession>G2X3V8</accession>
<dbReference type="HOGENOM" id="CLU_1112055_0_0_1"/>
<sequence>MDHPHRPVEAHMCSRKGRIASLKAHDRFTELVLMSRIHDKRDENTLDNTRTLLGQTWEQVTGPSQTKRFGDAVSQFLLSFFAFLIPGDRRPHFSSPSLKLASTLLSASPQIPRPDGCGPPKLVASEPLRHDNHQHLDSLVVTFGDLRRQAQATRHQIRRREYLILCSENQHPPRASACCPTTASLGSLAVNTRPTDKDGRAAEQQSNRRGNARTAAGLSGPNHCSIVISRRTQTIDLSYCDGALRSIRPS</sequence>
<gene>
    <name evidence="2" type="ORF">VDAG_04695</name>
</gene>
<name>G2X3V8_VERDV</name>
<dbReference type="InParanoid" id="G2X3V8"/>
<organism evidence="2 3">
    <name type="scientific">Verticillium dahliae (strain VdLs.17 / ATCC MYA-4575 / FGSC 10137)</name>
    <name type="common">Verticillium wilt</name>
    <dbReference type="NCBI Taxonomy" id="498257"/>
    <lineage>
        <taxon>Eukaryota</taxon>
        <taxon>Fungi</taxon>
        <taxon>Dikarya</taxon>
        <taxon>Ascomycota</taxon>
        <taxon>Pezizomycotina</taxon>
        <taxon>Sordariomycetes</taxon>
        <taxon>Hypocreomycetidae</taxon>
        <taxon>Glomerellales</taxon>
        <taxon>Plectosphaerellaceae</taxon>
        <taxon>Verticillium</taxon>
    </lineage>
</organism>
<dbReference type="EMBL" id="DS572702">
    <property type="protein sequence ID" value="EGY23257.1"/>
    <property type="molecule type" value="Genomic_DNA"/>
</dbReference>
<dbReference type="GeneID" id="20706158"/>
<dbReference type="Proteomes" id="UP000001611">
    <property type="component" value="Chromosome 3"/>
</dbReference>
<dbReference type="AlphaFoldDB" id="G2X3V8"/>
<proteinExistence type="predicted"/>
<keyword evidence="3" id="KW-1185">Reference proteome</keyword>
<dbReference type="RefSeq" id="XP_009652594.1">
    <property type="nucleotide sequence ID" value="XM_009654299.1"/>
</dbReference>
<reference evidence="2 3" key="1">
    <citation type="submission" date="2008-03" db="EMBL/GenBank/DDBJ databases">
        <title>The Genome Sequence of Verticillium dahliae VdLs.17.</title>
        <authorList>
            <consortium name="The Broad Institute Genome Sequencing Platform"/>
            <person name="Ma L.-J.J."/>
            <person name="Klosterman S.J."/>
            <person name="Subbarao K."/>
            <person name="Dobinson K."/>
            <person name="Veronese P."/>
            <person name="Kang S."/>
            <person name="Gold S.E."/>
            <person name="Young S."/>
            <person name="Jaffe D."/>
            <person name="Gnerre S."/>
            <person name="Berlin A."/>
            <person name="Heiman D."/>
            <person name="Hepburn T."/>
            <person name="Sykes S."/>
            <person name="Alvarado L."/>
            <person name="Kodira C.D."/>
            <person name="Lander E."/>
            <person name="Galagan J."/>
            <person name="Nusbaum C."/>
            <person name="Birren B."/>
        </authorList>
    </citation>
    <scope>NUCLEOTIDE SEQUENCE [LARGE SCALE GENOMIC DNA]</scope>
    <source>
        <strain evidence="3">VdLs.17 / ATCC MYA-4575 / FGSC 10137</strain>
    </source>
</reference>
<protein>
    <submittedName>
        <fullName evidence="2">Uncharacterized protein</fullName>
    </submittedName>
</protein>
<dbReference type="KEGG" id="vda:VDAG_04695"/>
<evidence type="ECO:0000313" key="3">
    <source>
        <dbReference type="Proteomes" id="UP000001611"/>
    </source>
</evidence>
<evidence type="ECO:0000313" key="2">
    <source>
        <dbReference type="EMBL" id="EGY23257.1"/>
    </source>
</evidence>